<evidence type="ECO:0000313" key="3">
    <source>
        <dbReference type="Proteomes" id="UP000076643"/>
    </source>
</evidence>
<evidence type="ECO:0000256" key="1">
    <source>
        <dbReference type="SAM" id="Phobius"/>
    </source>
</evidence>
<dbReference type="EMBL" id="AUYB01000098">
    <property type="protein sequence ID" value="KZN39742.1"/>
    <property type="molecule type" value="Genomic_DNA"/>
</dbReference>
<comment type="caution">
    <text evidence="2">The sequence shown here is derived from an EMBL/GenBank/DDBJ whole genome shotgun (WGS) entry which is preliminary data.</text>
</comment>
<organism evidence="2 3">
    <name type="scientific">Pseudoalteromonas luteoviolacea DSM 6061</name>
    <dbReference type="NCBI Taxonomy" id="1365250"/>
    <lineage>
        <taxon>Bacteria</taxon>
        <taxon>Pseudomonadati</taxon>
        <taxon>Pseudomonadota</taxon>
        <taxon>Gammaproteobacteria</taxon>
        <taxon>Alteromonadales</taxon>
        <taxon>Pseudoalteromonadaceae</taxon>
        <taxon>Pseudoalteromonas</taxon>
    </lineage>
</organism>
<feature type="transmembrane region" description="Helical" evidence="1">
    <location>
        <begin position="46"/>
        <end position="68"/>
    </location>
</feature>
<name>A0A166X6W1_9GAMM</name>
<accession>A0A166X6W1</accession>
<keyword evidence="3" id="KW-1185">Reference proteome</keyword>
<keyword evidence="1" id="KW-0812">Transmembrane</keyword>
<protein>
    <submittedName>
        <fullName evidence="2">Uncharacterized protein</fullName>
    </submittedName>
</protein>
<evidence type="ECO:0000313" key="2">
    <source>
        <dbReference type="EMBL" id="KZN39742.1"/>
    </source>
</evidence>
<dbReference type="Proteomes" id="UP000076643">
    <property type="component" value="Unassembled WGS sequence"/>
</dbReference>
<gene>
    <name evidence="2" type="ORF">N475_13360</name>
</gene>
<dbReference type="PATRIC" id="fig|1365250.3.peg.1902"/>
<feature type="transmembrane region" description="Helical" evidence="1">
    <location>
        <begin position="12"/>
        <end position="34"/>
    </location>
</feature>
<reference evidence="2 3" key="1">
    <citation type="submission" date="2013-07" db="EMBL/GenBank/DDBJ databases">
        <title>Comparative Genomic and Metabolomic Analysis of Twelve Strains of Pseudoalteromonas luteoviolacea.</title>
        <authorList>
            <person name="Vynne N.G."/>
            <person name="Mansson M."/>
            <person name="Gram L."/>
        </authorList>
    </citation>
    <scope>NUCLEOTIDE SEQUENCE [LARGE SCALE GENOMIC DNA]</scope>
    <source>
        <strain evidence="2 3">DSM 6061</strain>
    </source>
</reference>
<sequence>MRHRAPFGSIGYISLVADNLILKIDLGIVCTSWFTTPIGANATNYLPVPTVKKIFAMLLVIMAINMIFN</sequence>
<keyword evidence="1" id="KW-1133">Transmembrane helix</keyword>
<proteinExistence type="predicted"/>
<dbReference type="AlphaFoldDB" id="A0A166X6W1"/>
<keyword evidence="1" id="KW-0472">Membrane</keyword>